<comment type="caution">
    <text evidence="2">The sequence shown here is derived from an EMBL/GenBank/DDBJ whole genome shotgun (WGS) entry which is preliminary data.</text>
</comment>
<keyword evidence="1" id="KW-0472">Membrane</keyword>
<gene>
    <name evidence="2" type="primary">Cni-ZK353.2</name>
    <name evidence="2" type="synonym">Cnig_chr_III.g9968</name>
    <name evidence="2" type="ORF">B9Z55_009968</name>
</gene>
<dbReference type="PANTHER" id="PTHR34149:SF1">
    <property type="entry name" value="PROTEIN CBG18148"/>
    <property type="match status" value="1"/>
</dbReference>
<evidence type="ECO:0000256" key="1">
    <source>
        <dbReference type="SAM" id="Phobius"/>
    </source>
</evidence>
<dbReference type="Pfam" id="PF10853">
    <property type="entry name" value="DUF2650"/>
    <property type="match status" value="1"/>
</dbReference>
<keyword evidence="1" id="KW-1133">Transmembrane helix</keyword>
<dbReference type="AlphaFoldDB" id="A0A2G5UUD2"/>
<organism evidence="2 3">
    <name type="scientific">Caenorhabditis nigoni</name>
    <dbReference type="NCBI Taxonomy" id="1611254"/>
    <lineage>
        <taxon>Eukaryota</taxon>
        <taxon>Metazoa</taxon>
        <taxon>Ecdysozoa</taxon>
        <taxon>Nematoda</taxon>
        <taxon>Chromadorea</taxon>
        <taxon>Rhabditida</taxon>
        <taxon>Rhabditina</taxon>
        <taxon>Rhabditomorpha</taxon>
        <taxon>Rhabditoidea</taxon>
        <taxon>Rhabditidae</taxon>
        <taxon>Peloderinae</taxon>
        <taxon>Caenorhabditis</taxon>
    </lineage>
</organism>
<dbReference type="STRING" id="1611254.A0A2G5UUD2"/>
<name>A0A2G5UUD2_9PELO</name>
<feature type="transmembrane region" description="Helical" evidence="1">
    <location>
        <begin position="62"/>
        <end position="87"/>
    </location>
</feature>
<keyword evidence="1" id="KW-0812">Transmembrane</keyword>
<sequence length="93" mass="10068">MSYYGGYGSCNGGILGSVLGMAGGYGGGGYGGYGRCGADNIFYRWRCCDYSPYECCIQLETWVVVFLVIFIIGFFVCLCACLAGCVWSARNRQ</sequence>
<reference evidence="3" key="1">
    <citation type="submission" date="2017-10" db="EMBL/GenBank/DDBJ databases">
        <title>Rapid genome shrinkage in a self-fertile nematode reveals novel sperm competition proteins.</title>
        <authorList>
            <person name="Yin D."/>
            <person name="Schwarz E.M."/>
            <person name="Thomas C.G."/>
            <person name="Felde R.L."/>
            <person name="Korf I.F."/>
            <person name="Cutter A.D."/>
            <person name="Schartner C.M."/>
            <person name="Ralston E.J."/>
            <person name="Meyer B.J."/>
            <person name="Haag E.S."/>
        </authorList>
    </citation>
    <scope>NUCLEOTIDE SEQUENCE [LARGE SCALE GENOMIC DNA]</scope>
    <source>
        <strain evidence="3">JU1422</strain>
    </source>
</reference>
<accession>A0A2G5UUD2</accession>
<protein>
    <submittedName>
        <fullName evidence="2">Uncharacterized protein</fullName>
    </submittedName>
</protein>
<dbReference type="Proteomes" id="UP000230233">
    <property type="component" value="Chromosome III"/>
</dbReference>
<dbReference type="InterPro" id="IPR022559">
    <property type="entry name" value="SUP-1-like"/>
</dbReference>
<proteinExistence type="predicted"/>
<dbReference type="EMBL" id="PDUG01000003">
    <property type="protein sequence ID" value="PIC43093.1"/>
    <property type="molecule type" value="Genomic_DNA"/>
</dbReference>
<keyword evidence="3" id="KW-1185">Reference proteome</keyword>
<dbReference type="PANTHER" id="PTHR34149">
    <property type="entry name" value="PROTEIN CBG11905-RELATED"/>
    <property type="match status" value="1"/>
</dbReference>
<evidence type="ECO:0000313" key="2">
    <source>
        <dbReference type="EMBL" id="PIC43093.1"/>
    </source>
</evidence>
<evidence type="ECO:0000313" key="3">
    <source>
        <dbReference type="Proteomes" id="UP000230233"/>
    </source>
</evidence>